<keyword evidence="2" id="KW-0812">Transmembrane</keyword>
<name>A0AAJ0G698_9PEZI</name>
<dbReference type="Proteomes" id="UP001271007">
    <property type="component" value="Unassembled WGS sequence"/>
</dbReference>
<keyword evidence="2" id="KW-1133">Transmembrane helix</keyword>
<protein>
    <submittedName>
        <fullName evidence="3">Uncharacterized protein</fullName>
    </submittedName>
</protein>
<feature type="region of interest" description="Disordered" evidence="1">
    <location>
        <begin position="21"/>
        <end position="141"/>
    </location>
</feature>
<dbReference type="AlphaFoldDB" id="A0AAJ0G698"/>
<keyword evidence="4" id="KW-1185">Reference proteome</keyword>
<feature type="compositionally biased region" description="Basic residues" evidence="1">
    <location>
        <begin position="128"/>
        <end position="141"/>
    </location>
</feature>
<comment type="caution">
    <text evidence="3">The sequence shown here is derived from an EMBL/GenBank/DDBJ whole genome shotgun (WGS) entry which is preliminary data.</text>
</comment>
<evidence type="ECO:0000256" key="2">
    <source>
        <dbReference type="SAM" id="Phobius"/>
    </source>
</evidence>
<accession>A0AAJ0G698</accession>
<evidence type="ECO:0000313" key="3">
    <source>
        <dbReference type="EMBL" id="KAK3050346.1"/>
    </source>
</evidence>
<feature type="compositionally biased region" description="Acidic residues" evidence="1">
    <location>
        <begin position="49"/>
        <end position="89"/>
    </location>
</feature>
<feature type="compositionally biased region" description="Acidic residues" evidence="1">
    <location>
        <begin position="97"/>
        <end position="114"/>
    </location>
</feature>
<evidence type="ECO:0000256" key="1">
    <source>
        <dbReference type="SAM" id="MobiDB-lite"/>
    </source>
</evidence>
<sequence length="141" mass="15646">MAQNSYWSIWVPVAGCLMVAPAGGWPDDDFRKGKVWGGPKKLMYPAMEGDSDSEEDDDDHEGVESEDDDSEQDESVGSEIEEGELDDLWEDMRIDSDVEGGDESRDDGEEDDVPAQDHISSDEDGQPPRKKPRKALKSLGR</sequence>
<proteinExistence type="predicted"/>
<organism evidence="3 4">
    <name type="scientific">Extremus antarcticus</name>
    <dbReference type="NCBI Taxonomy" id="702011"/>
    <lineage>
        <taxon>Eukaryota</taxon>
        <taxon>Fungi</taxon>
        <taxon>Dikarya</taxon>
        <taxon>Ascomycota</taxon>
        <taxon>Pezizomycotina</taxon>
        <taxon>Dothideomycetes</taxon>
        <taxon>Dothideomycetidae</taxon>
        <taxon>Mycosphaerellales</taxon>
        <taxon>Extremaceae</taxon>
        <taxon>Extremus</taxon>
    </lineage>
</organism>
<feature type="transmembrane region" description="Helical" evidence="2">
    <location>
        <begin position="6"/>
        <end position="25"/>
    </location>
</feature>
<gene>
    <name evidence="3" type="ORF">LTR09_008496</name>
</gene>
<keyword evidence="2" id="KW-0472">Membrane</keyword>
<evidence type="ECO:0000313" key="4">
    <source>
        <dbReference type="Proteomes" id="UP001271007"/>
    </source>
</evidence>
<reference evidence="3" key="1">
    <citation type="submission" date="2023-04" db="EMBL/GenBank/DDBJ databases">
        <title>Black Yeasts Isolated from many extreme environments.</title>
        <authorList>
            <person name="Coleine C."/>
            <person name="Stajich J.E."/>
            <person name="Selbmann L."/>
        </authorList>
    </citation>
    <scope>NUCLEOTIDE SEQUENCE</scope>
    <source>
        <strain evidence="3">CCFEE 5312</strain>
    </source>
</reference>
<dbReference type="EMBL" id="JAWDJX010000033">
    <property type="protein sequence ID" value="KAK3050346.1"/>
    <property type="molecule type" value="Genomic_DNA"/>
</dbReference>